<sequence length="207" mass="24327">MKFKKANINENTIQDIKEFANNASGENLKQEDKKTVTKKRKEESKKNKFPYKIFLGDELKNRIQKEFIGIGSGSEFLRKIILEKNSYFEDKDIIEIYNLIQKEGKGLSPKSFIRKKLGLEATIEKFDYDKKNQKNSITTWINSEDKEKIKENTALSHSTMIAYGHAKILFYLETKNLFSFEEQMKLIKEAKDYNLDFKEFLILKIKG</sequence>
<comment type="caution">
    <text evidence="1">The sequence shown here is derived from an EMBL/GenBank/DDBJ whole genome shotgun (WGS) entry which is preliminary data.</text>
</comment>
<dbReference type="EMBL" id="QPGR01000015">
    <property type="protein sequence ID" value="TBR79539.1"/>
    <property type="molecule type" value="Genomic_DNA"/>
</dbReference>
<gene>
    <name evidence="1" type="ORF">DU473_07035</name>
</gene>
<dbReference type="RefSeq" id="WP_131186847.1">
    <property type="nucleotide sequence ID" value="NZ_CP076659.1"/>
</dbReference>
<accession>A0A4Q9JSX2</accession>
<evidence type="ECO:0000313" key="2">
    <source>
        <dbReference type="Proteomes" id="UP000292583"/>
    </source>
</evidence>
<dbReference type="Proteomes" id="UP000292583">
    <property type="component" value="Unassembled WGS sequence"/>
</dbReference>
<keyword evidence="2" id="KW-1185">Reference proteome</keyword>
<dbReference type="OrthoDB" id="5354158at2"/>
<evidence type="ECO:0000313" key="1">
    <source>
        <dbReference type="EMBL" id="TBR79539.1"/>
    </source>
</evidence>
<protein>
    <submittedName>
        <fullName evidence="1">Uncharacterized protein</fullName>
    </submittedName>
</protein>
<name>A0A4Q9JSX2_9BACT</name>
<reference evidence="1 2" key="1">
    <citation type="submission" date="2018-07" db="EMBL/GenBank/DDBJ databases">
        <title>Campylobacter zealandensis sp. nov., isolated from birds and water in New Zealand.</title>
        <authorList>
            <person name="Wilkinson D.A."/>
            <person name="Biggs P.J."/>
            <person name="French N.P."/>
            <person name="Midwinter A.C."/>
        </authorList>
    </citation>
    <scope>NUCLEOTIDE SEQUENCE [LARGE SCALE GENOMIC DNA]</scope>
    <source>
        <strain evidence="1 2">B423b</strain>
    </source>
</reference>
<proteinExistence type="predicted"/>
<dbReference type="AlphaFoldDB" id="A0A4Q9JSX2"/>
<organism evidence="1 2">
    <name type="scientific">Campylobacter novaezeelandiae</name>
    <dbReference type="NCBI Taxonomy" id="2267891"/>
    <lineage>
        <taxon>Bacteria</taxon>
        <taxon>Pseudomonadati</taxon>
        <taxon>Campylobacterota</taxon>
        <taxon>Epsilonproteobacteria</taxon>
        <taxon>Campylobacterales</taxon>
        <taxon>Campylobacteraceae</taxon>
        <taxon>Campylobacter</taxon>
    </lineage>
</organism>